<sequence length="730" mass="76783">MTAIATLRATDCTHLLYICSDVIAACNRRTAYLIQHREGTKVDEATCIPPHHADSFVPWLTPGAPVARVRAVWGMRKGETHAVFAERADEDGATEATSRDAAPAEIISGVSEDICSMYIFHQSILALHTPSRVLFYSLDPSPSATTIATRMGSCALPVWSRDVDAAVDVVSSVSCCATTEKTIYVACFTLGRMFVATVVCASSTSAVVVRRTAMPGTLLSSSFLSDPAETRVCKWTVRWSRQEMLMLCGSAAGGPQRLAGFSLQSTKGREMSKWMSSEELAAAVSGASPAAVGPACDLCSDADGTHVWLCDTATGPSLILREVTAASPNELVLAGSQAGSRVMMVAGASSVFVLSGSTLYLVKSSHTGSASESASALLAGTASAGTAGSAPTTAVGSSSGEQETKRRKESSITGILKTNGAVLERSARSPHTSSTPLQPVALTTPGGLSKFPGAEIKAAVLQYVMGTAASVSYVVRDSVYVHKDGNSTSEVSFTHEILSAINERFDADRHQHALACVRYASVAQSLHPYTVLELLRNRRGSSLEEAPAGRLLALASSLADKPTLKHGGLRRLPAFDVASAAFFDSTSGRGPFTSELEKKRYVADICGAVKAALAGGALGAAHLLFCVAARAVSLLYCGIRKGLVQASQPYNKEEELCEASIADCVSLVSSYVNWSLSASTSLGVMSAHVGALHTLTKEAALHDGEAHLIDTSRHVQIRPMKVLQQPKRPI</sequence>
<dbReference type="RefSeq" id="XP_067757295.1">
    <property type="nucleotide sequence ID" value="XM_067900466.1"/>
</dbReference>
<protein>
    <submittedName>
        <fullName evidence="2">Uncharacterized protein</fullName>
    </submittedName>
</protein>
<feature type="compositionally biased region" description="Low complexity" evidence="1">
    <location>
        <begin position="385"/>
        <end position="400"/>
    </location>
</feature>
<proteinExistence type="predicted"/>
<accession>A0A836I4S5</accession>
<dbReference type="OrthoDB" id="272371at2759"/>
<name>A0A836I4S5_9TRYP</name>
<comment type="caution">
    <text evidence="2">The sequence shown here is derived from an EMBL/GenBank/DDBJ whole genome shotgun (WGS) entry which is preliminary data.</text>
</comment>
<keyword evidence="3" id="KW-1185">Reference proteome</keyword>
<dbReference type="Proteomes" id="UP000674318">
    <property type="component" value="Unassembled WGS sequence"/>
</dbReference>
<evidence type="ECO:0000256" key="1">
    <source>
        <dbReference type="SAM" id="MobiDB-lite"/>
    </source>
</evidence>
<dbReference type="AlphaFoldDB" id="A0A836I4S5"/>
<organism evidence="2 3">
    <name type="scientific">Porcisia hertigi</name>
    <dbReference type="NCBI Taxonomy" id="2761500"/>
    <lineage>
        <taxon>Eukaryota</taxon>
        <taxon>Discoba</taxon>
        <taxon>Euglenozoa</taxon>
        <taxon>Kinetoplastea</taxon>
        <taxon>Metakinetoplastina</taxon>
        <taxon>Trypanosomatida</taxon>
        <taxon>Trypanosomatidae</taxon>
        <taxon>Leishmaniinae</taxon>
        <taxon>Porcisia</taxon>
    </lineage>
</organism>
<dbReference type="KEGG" id="phet:94290543"/>
<dbReference type="GeneID" id="94290543"/>
<gene>
    <name evidence="2" type="ORF">JKF63_04481</name>
</gene>
<evidence type="ECO:0000313" key="3">
    <source>
        <dbReference type="Proteomes" id="UP000674318"/>
    </source>
</evidence>
<feature type="region of interest" description="Disordered" evidence="1">
    <location>
        <begin position="385"/>
        <end position="411"/>
    </location>
</feature>
<evidence type="ECO:0000313" key="2">
    <source>
        <dbReference type="EMBL" id="KAG5505034.1"/>
    </source>
</evidence>
<reference evidence="2 3" key="1">
    <citation type="submission" date="2021-02" db="EMBL/GenBank/DDBJ databases">
        <title>Porcisia hertigi Genome sequencing and assembly.</title>
        <authorList>
            <person name="Almutairi H."/>
            <person name="Gatherer D."/>
        </authorList>
    </citation>
    <scope>NUCLEOTIDE SEQUENCE [LARGE SCALE GENOMIC DNA]</scope>
    <source>
        <strain evidence="2 3">C119</strain>
    </source>
</reference>
<dbReference type="EMBL" id="JAFJZO010000022">
    <property type="protein sequence ID" value="KAG5505034.1"/>
    <property type="molecule type" value="Genomic_DNA"/>
</dbReference>